<dbReference type="InterPro" id="IPR051045">
    <property type="entry name" value="TonB-dependent_transducer"/>
</dbReference>
<keyword evidence="7" id="KW-0653">Protein transport</keyword>
<dbReference type="GO" id="GO:0055085">
    <property type="term" value="P:transmembrane transport"/>
    <property type="evidence" value="ECO:0007669"/>
    <property type="project" value="InterPro"/>
</dbReference>
<organism evidence="13 14">
    <name type="scientific">Flavisolibacter ginsenosidimutans</name>
    <dbReference type="NCBI Taxonomy" id="661481"/>
    <lineage>
        <taxon>Bacteria</taxon>
        <taxon>Pseudomonadati</taxon>
        <taxon>Bacteroidota</taxon>
        <taxon>Chitinophagia</taxon>
        <taxon>Chitinophagales</taxon>
        <taxon>Chitinophagaceae</taxon>
        <taxon>Flavisolibacter</taxon>
    </lineage>
</organism>
<dbReference type="OrthoDB" id="1039448at2"/>
<dbReference type="PROSITE" id="PS52015">
    <property type="entry name" value="TONB_CTD"/>
    <property type="match status" value="1"/>
</dbReference>
<protein>
    <submittedName>
        <fullName evidence="13">TonB family protein</fullName>
    </submittedName>
</protein>
<dbReference type="RefSeq" id="WP_146787505.1">
    <property type="nucleotide sequence ID" value="NZ_BAABIO010000001.1"/>
</dbReference>
<keyword evidence="3" id="KW-0813">Transport</keyword>
<evidence type="ECO:0000256" key="5">
    <source>
        <dbReference type="ARBA" id="ARBA00022519"/>
    </source>
</evidence>
<dbReference type="InterPro" id="IPR037682">
    <property type="entry name" value="TonB_C"/>
</dbReference>
<evidence type="ECO:0000313" key="14">
    <source>
        <dbReference type="Proteomes" id="UP000321204"/>
    </source>
</evidence>
<evidence type="ECO:0000313" key="13">
    <source>
        <dbReference type="EMBL" id="QEC56550.1"/>
    </source>
</evidence>
<dbReference type="AlphaFoldDB" id="A0A5B8UKL0"/>
<feature type="domain" description="TonB C-terminal" evidence="12">
    <location>
        <begin position="175"/>
        <end position="266"/>
    </location>
</feature>
<sequence length="266" mass="28943">MTSQQILQADVLDILFEKRNKDYGAYLLRRNYSAQLLKAMGITALLVIALLFLGNSSSTKSVVAKLNDNGFVVKQVEWPKEKIEPPKPKVQPPATQQPAKTEVLLDKIKPVEKTTTIIATQKDLDDALPGTAKVDGPPATAIQAPPLPPSTGNGTAEKETEKVAPPLPNRQPQFPGGAEAWQKFLSRNLAPPADLEPGEKRSVLVRFSVDQDGVITNFVVVQSGGADFDNEVIRVLKKMPHWLPAIQNGRAVAVNFTQPVIFQAAE</sequence>
<proteinExistence type="inferred from homology"/>
<dbReference type="Proteomes" id="UP000321204">
    <property type="component" value="Chromosome"/>
</dbReference>
<dbReference type="KEGG" id="fgg:FSB75_11810"/>
<feature type="region of interest" description="Disordered" evidence="10">
    <location>
        <begin position="128"/>
        <end position="174"/>
    </location>
</feature>
<keyword evidence="8 11" id="KW-1133">Transmembrane helix</keyword>
<evidence type="ECO:0000256" key="10">
    <source>
        <dbReference type="SAM" id="MobiDB-lite"/>
    </source>
</evidence>
<dbReference type="Pfam" id="PF03544">
    <property type="entry name" value="TonB_C"/>
    <property type="match status" value="1"/>
</dbReference>
<dbReference type="PANTHER" id="PTHR33446:SF2">
    <property type="entry name" value="PROTEIN TONB"/>
    <property type="match status" value="1"/>
</dbReference>
<name>A0A5B8UKL0_9BACT</name>
<evidence type="ECO:0000256" key="2">
    <source>
        <dbReference type="ARBA" id="ARBA00006555"/>
    </source>
</evidence>
<keyword evidence="5" id="KW-0997">Cell inner membrane</keyword>
<dbReference type="Gene3D" id="3.30.1150.10">
    <property type="match status" value="1"/>
</dbReference>
<keyword evidence="9 11" id="KW-0472">Membrane</keyword>
<keyword evidence="4" id="KW-1003">Cell membrane</keyword>
<dbReference type="GO" id="GO:0098797">
    <property type="term" value="C:plasma membrane protein complex"/>
    <property type="evidence" value="ECO:0007669"/>
    <property type="project" value="TreeGrafter"/>
</dbReference>
<dbReference type="EMBL" id="CP042433">
    <property type="protein sequence ID" value="QEC56550.1"/>
    <property type="molecule type" value="Genomic_DNA"/>
</dbReference>
<dbReference type="GO" id="GO:0031992">
    <property type="term" value="F:energy transducer activity"/>
    <property type="evidence" value="ECO:0007669"/>
    <property type="project" value="TreeGrafter"/>
</dbReference>
<keyword evidence="6 11" id="KW-0812">Transmembrane</keyword>
<evidence type="ECO:0000256" key="6">
    <source>
        <dbReference type="ARBA" id="ARBA00022692"/>
    </source>
</evidence>
<comment type="subcellular location">
    <subcellularLocation>
        <location evidence="1">Cell inner membrane</location>
        <topology evidence="1">Single-pass membrane protein</topology>
        <orientation evidence="1">Periplasmic side</orientation>
    </subcellularLocation>
</comment>
<evidence type="ECO:0000256" key="9">
    <source>
        <dbReference type="ARBA" id="ARBA00023136"/>
    </source>
</evidence>
<dbReference type="NCBIfam" id="TIGR01352">
    <property type="entry name" value="tonB_Cterm"/>
    <property type="match status" value="1"/>
</dbReference>
<evidence type="ECO:0000256" key="4">
    <source>
        <dbReference type="ARBA" id="ARBA00022475"/>
    </source>
</evidence>
<comment type="similarity">
    <text evidence="2">Belongs to the TonB family.</text>
</comment>
<evidence type="ECO:0000256" key="1">
    <source>
        <dbReference type="ARBA" id="ARBA00004383"/>
    </source>
</evidence>
<evidence type="ECO:0000256" key="3">
    <source>
        <dbReference type="ARBA" id="ARBA00022448"/>
    </source>
</evidence>
<gene>
    <name evidence="13" type="ORF">FSB75_11810</name>
</gene>
<evidence type="ECO:0000256" key="8">
    <source>
        <dbReference type="ARBA" id="ARBA00022989"/>
    </source>
</evidence>
<keyword evidence="14" id="KW-1185">Reference proteome</keyword>
<evidence type="ECO:0000256" key="11">
    <source>
        <dbReference type="SAM" id="Phobius"/>
    </source>
</evidence>
<dbReference type="PANTHER" id="PTHR33446">
    <property type="entry name" value="PROTEIN TONB-RELATED"/>
    <property type="match status" value="1"/>
</dbReference>
<dbReference type="InterPro" id="IPR006260">
    <property type="entry name" value="TonB/TolA_C"/>
</dbReference>
<evidence type="ECO:0000259" key="12">
    <source>
        <dbReference type="PROSITE" id="PS52015"/>
    </source>
</evidence>
<feature type="transmembrane region" description="Helical" evidence="11">
    <location>
        <begin position="36"/>
        <end position="54"/>
    </location>
</feature>
<reference evidence="13 14" key="1">
    <citation type="journal article" date="2015" name="Int. J. Syst. Evol. Microbiol.">
        <title>Flavisolibacter ginsenosidimutans sp. nov., with ginsenoside-converting activity isolated from soil used for cultivating ginseng.</title>
        <authorList>
            <person name="Zhao Y."/>
            <person name="Liu Q."/>
            <person name="Kang M.S."/>
            <person name="Jin F."/>
            <person name="Yu H."/>
            <person name="Im W.T."/>
        </authorList>
    </citation>
    <scope>NUCLEOTIDE SEQUENCE [LARGE SCALE GENOMIC DNA]</scope>
    <source>
        <strain evidence="13 14">Gsoil 636</strain>
    </source>
</reference>
<dbReference type="SUPFAM" id="SSF74653">
    <property type="entry name" value="TolA/TonB C-terminal domain"/>
    <property type="match status" value="1"/>
</dbReference>
<evidence type="ECO:0000256" key="7">
    <source>
        <dbReference type="ARBA" id="ARBA00022927"/>
    </source>
</evidence>
<accession>A0A5B8UKL0</accession>
<dbReference type="GO" id="GO:0015031">
    <property type="term" value="P:protein transport"/>
    <property type="evidence" value="ECO:0007669"/>
    <property type="project" value="UniProtKB-KW"/>
</dbReference>